<reference evidence="5" key="1">
    <citation type="journal article" date="2022" name="Microbiol. Resour. Announc.">
        <title>Draft Genome Sequence of a Methanogenic Archaeon from West Spitsbergen Permafrost.</title>
        <authorList>
            <person name="Trubitsyn V."/>
            <person name="Rivkina E."/>
            <person name="Shcherbakova V."/>
        </authorList>
    </citation>
    <scope>NUCLEOTIDE SEQUENCE [LARGE SCALE GENOMIC DNA]</scope>
    <source>
        <strain evidence="5">VT</strain>
    </source>
</reference>
<dbReference type="GO" id="GO:0032259">
    <property type="term" value="P:methylation"/>
    <property type="evidence" value="ECO:0007669"/>
    <property type="project" value="UniProtKB-KW"/>
</dbReference>
<evidence type="ECO:0000256" key="2">
    <source>
        <dbReference type="ARBA" id="ARBA00022603"/>
    </source>
</evidence>
<name>A0A8T5UY57_9EURY</name>
<dbReference type="Proteomes" id="UP000825933">
    <property type="component" value="Unassembled WGS sequence"/>
</dbReference>
<proteinExistence type="inferred from homology"/>
<comment type="caution">
    <text evidence="4">The sequence shown here is derived from an EMBL/GenBank/DDBJ whole genome shotgun (WGS) entry which is preliminary data.</text>
</comment>
<keyword evidence="3" id="KW-0808">Transferase</keyword>
<keyword evidence="5" id="KW-1185">Reference proteome</keyword>
<organism evidence="4 5">
    <name type="scientific">Methanobacterium spitsbergense</name>
    <dbReference type="NCBI Taxonomy" id="2874285"/>
    <lineage>
        <taxon>Archaea</taxon>
        <taxon>Methanobacteriati</taxon>
        <taxon>Methanobacteriota</taxon>
        <taxon>Methanomada group</taxon>
        <taxon>Methanobacteria</taxon>
        <taxon>Methanobacteriales</taxon>
        <taxon>Methanobacteriaceae</taxon>
        <taxon>Methanobacterium</taxon>
    </lineage>
</organism>
<dbReference type="AlphaFoldDB" id="A0A8T5UY57"/>
<comment type="similarity">
    <text evidence="1">Belongs to the MtxX family.</text>
</comment>
<dbReference type="PIRSF" id="PIRSF019709">
    <property type="entry name" value="Methyltransf_MtxX"/>
    <property type="match status" value="1"/>
</dbReference>
<evidence type="ECO:0000256" key="3">
    <source>
        <dbReference type="ARBA" id="ARBA00022679"/>
    </source>
</evidence>
<accession>A0A8T5UY57</accession>
<evidence type="ECO:0000313" key="5">
    <source>
        <dbReference type="Proteomes" id="UP000825933"/>
    </source>
</evidence>
<dbReference type="EMBL" id="JAIOUQ010000007">
    <property type="protein sequence ID" value="MBZ2165649.1"/>
    <property type="molecule type" value="Genomic_DNA"/>
</dbReference>
<dbReference type="NCBIfam" id="TIGR03270">
    <property type="entry name" value="methan_mark_4"/>
    <property type="match status" value="1"/>
</dbReference>
<evidence type="ECO:0000313" key="4">
    <source>
        <dbReference type="EMBL" id="MBZ2165649.1"/>
    </source>
</evidence>
<sequence length="235" mass="25825">MKIVAGVGKNKKVIEAIENVNFEVLQTESEEELVKLLFNGHADAAIRGSLSASKIMIKLREKYPKIARASYIDLKGQKFLLAPVGIDEGDDLKQKLLIAWEGSQFLTSIGIKPKLGILSGGRPQDYGRSTKIDDSLEDGELLTSLINKESIDAKHYFIIIEDAIKEGANLIIAPDGICGNLIFRTLVLLGNGKSHGAVTLGMKEIYVDTSRSQDVEGYKNALKFAYYLANLKKQI</sequence>
<dbReference type="GO" id="GO:0008168">
    <property type="term" value="F:methyltransferase activity"/>
    <property type="evidence" value="ECO:0007669"/>
    <property type="project" value="UniProtKB-KW"/>
</dbReference>
<dbReference type="SUPFAM" id="SSF53659">
    <property type="entry name" value="Isocitrate/Isopropylmalate dehydrogenase-like"/>
    <property type="match status" value="1"/>
</dbReference>
<dbReference type="InterPro" id="IPR016764">
    <property type="entry name" value="MeTrfase_MtxX_xsu"/>
</dbReference>
<gene>
    <name evidence="4" type="primary">mtxX</name>
    <name evidence="4" type="ORF">K8N75_06305</name>
</gene>
<dbReference type="Gene3D" id="3.40.718.10">
    <property type="entry name" value="Isopropylmalate Dehydrogenase"/>
    <property type="match status" value="1"/>
</dbReference>
<evidence type="ECO:0000256" key="1">
    <source>
        <dbReference type="ARBA" id="ARBA00009125"/>
    </source>
</evidence>
<keyword evidence="2" id="KW-0489">Methyltransferase</keyword>
<dbReference type="RefSeq" id="WP_223791250.1">
    <property type="nucleotide sequence ID" value="NZ_JAIOUQ010000007.1"/>
</dbReference>
<protein>
    <submittedName>
        <fullName evidence="4">Methanogenesis marker protein Mmp4/MtxX</fullName>
    </submittedName>
</protein>